<sequence>MTGDRYFKQRRSFEERVKDVNEIRKEHPNKIPVIIERYQGEKQLPTLDKTKFLVPDHVSMNDLVRIIRRRLQLSPSQAFYLIVNQRNMVSISASIAEVYQHEGDDDGFLYMTYASQEVFGTCL</sequence>
<evidence type="ECO:0000313" key="6">
    <source>
        <dbReference type="EMBL" id="CAK8696040.1"/>
    </source>
</evidence>
<evidence type="ECO:0000256" key="5">
    <source>
        <dbReference type="RuleBase" id="RU004384"/>
    </source>
</evidence>
<evidence type="ECO:0000313" key="7">
    <source>
        <dbReference type="Proteomes" id="UP001642483"/>
    </source>
</evidence>
<dbReference type="Pfam" id="PF02991">
    <property type="entry name" value="ATG8"/>
    <property type="match status" value="1"/>
</dbReference>
<comment type="subcellular location">
    <subcellularLocation>
        <location evidence="1">Membrane</location>
    </subcellularLocation>
</comment>
<evidence type="ECO:0000256" key="1">
    <source>
        <dbReference type="ARBA" id="ARBA00004370"/>
    </source>
</evidence>
<dbReference type="SUPFAM" id="SSF54236">
    <property type="entry name" value="Ubiquitin-like"/>
    <property type="match status" value="1"/>
</dbReference>
<reference evidence="6 7" key="1">
    <citation type="submission" date="2024-02" db="EMBL/GenBank/DDBJ databases">
        <authorList>
            <person name="Daric V."/>
            <person name="Darras S."/>
        </authorList>
    </citation>
    <scope>NUCLEOTIDE SEQUENCE [LARGE SCALE GENOMIC DNA]</scope>
</reference>
<proteinExistence type="inferred from homology"/>
<protein>
    <recommendedName>
        <fullName evidence="8">Microtubule-associated proteins 1A/1B light chain 3A</fullName>
    </recommendedName>
</protein>
<keyword evidence="5" id="KW-0072">Autophagy</keyword>
<name>A0ABP0GWX3_CLALP</name>
<accession>A0ABP0GWX3</accession>
<dbReference type="Gene3D" id="3.10.20.90">
    <property type="entry name" value="Phosphatidylinositol 3-kinase Catalytic Subunit, Chain A, domain 1"/>
    <property type="match status" value="1"/>
</dbReference>
<keyword evidence="3" id="KW-0472">Membrane</keyword>
<gene>
    <name evidence="6" type="ORF">CVLEPA_LOCUS29232</name>
</gene>
<evidence type="ECO:0000256" key="3">
    <source>
        <dbReference type="ARBA" id="ARBA00023136"/>
    </source>
</evidence>
<dbReference type="InterPro" id="IPR004241">
    <property type="entry name" value="Atg8-like"/>
</dbReference>
<evidence type="ECO:0000256" key="4">
    <source>
        <dbReference type="ARBA" id="ARBA00023288"/>
    </source>
</evidence>
<keyword evidence="7" id="KW-1185">Reference proteome</keyword>
<organism evidence="6 7">
    <name type="scientific">Clavelina lepadiformis</name>
    <name type="common">Light-bulb sea squirt</name>
    <name type="synonym">Ascidia lepadiformis</name>
    <dbReference type="NCBI Taxonomy" id="159417"/>
    <lineage>
        <taxon>Eukaryota</taxon>
        <taxon>Metazoa</taxon>
        <taxon>Chordata</taxon>
        <taxon>Tunicata</taxon>
        <taxon>Ascidiacea</taxon>
        <taxon>Aplousobranchia</taxon>
        <taxon>Clavelinidae</taxon>
        <taxon>Clavelina</taxon>
    </lineage>
</organism>
<evidence type="ECO:0000256" key="2">
    <source>
        <dbReference type="ARBA" id="ARBA00007293"/>
    </source>
</evidence>
<comment type="similarity">
    <text evidence="2 5">Belongs to the ATG8 family.</text>
</comment>
<comment type="caution">
    <text evidence="6">The sequence shown here is derived from an EMBL/GenBank/DDBJ whole genome shotgun (WGS) entry which is preliminary data.</text>
</comment>
<dbReference type="PANTHER" id="PTHR10969">
    <property type="entry name" value="MICROTUBULE-ASSOCIATED PROTEINS 1A/1B LIGHT CHAIN 3-RELATED"/>
    <property type="match status" value="1"/>
</dbReference>
<dbReference type="CDD" id="cd16129">
    <property type="entry name" value="Ubl_ATG8_MAP1LC3"/>
    <property type="match status" value="1"/>
</dbReference>
<evidence type="ECO:0008006" key="8">
    <source>
        <dbReference type="Google" id="ProtNLM"/>
    </source>
</evidence>
<dbReference type="InterPro" id="IPR029071">
    <property type="entry name" value="Ubiquitin-like_domsf"/>
</dbReference>
<dbReference type="Proteomes" id="UP001642483">
    <property type="component" value="Unassembled WGS sequence"/>
</dbReference>
<dbReference type="EMBL" id="CAWYQH010000152">
    <property type="protein sequence ID" value="CAK8696040.1"/>
    <property type="molecule type" value="Genomic_DNA"/>
</dbReference>
<keyword evidence="4" id="KW-0449">Lipoprotein</keyword>